<proteinExistence type="predicted"/>
<dbReference type="AlphaFoldDB" id="A0A0A9BXB0"/>
<name>A0A0A9BXB0_ARUDO</name>
<accession>A0A0A9BXB0</accession>
<sequence length="38" mass="4579">MLSRSLRPRVISQNVFTVTTYLRNNYFLHKCRPIGYSF</sequence>
<reference evidence="1" key="2">
    <citation type="journal article" date="2015" name="Data Brief">
        <title>Shoot transcriptome of the giant reed, Arundo donax.</title>
        <authorList>
            <person name="Barrero R.A."/>
            <person name="Guerrero F.D."/>
            <person name="Moolhuijzen P."/>
            <person name="Goolsby J.A."/>
            <person name="Tidwell J."/>
            <person name="Bellgard S.E."/>
            <person name="Bellgard M.I."/>
        </authorList>
    </citation>
    <scope>NUCLEOTIDE SEQUENCE</scope>
    <source>
        <tissue evidence="1">Shoot tissue taken approximately 20 cm above the soil surface</tissue>
    </source>
</reference>
<dbReference type="EMBL" id="GBRH01229954">
    <property type="protein sequence ID" value="JAD67941.1"/>
    <property type="molecule type" value="Transcribed_RNA"/>
</dbReference>
<protein>
    <submittedName>
        <fullName evidence="1">Uncharacterized protein</fullName>
    </submittedName>
</protein>
<evidence type="ECO:0000313" key="1">
    <source>
        <dbReference type="EMBL" id="JAD67941.1"/>
    </source>
</evidence>
<organism evidence="1">
    <name type="scientific">Arundo donax</name>
    <name type="common">Giant reed</name>
    <name type="synonym">Donax arundinaceus</name>
    <dbReference type="NCBI Taxonomy" id="35708"/>
    <lineage>
        <taxon>Eukaryota</taxon>
        <taxon>Viridiplantae</taxon>
        <taxon>Streptophyta</taxon>
        <taxon>Embryophyta</taxon>
        <taxon>Tracheophyta</taxon>
        <taxon>Spermatophyta</taxon>
        <taxon>Magnoliopsida</taxon>
        <taxon>Liliopsida</taxon>
        <taxon>Poales</taxon>
        <taxon>Poaceae</taxon>
        <taxon>PACMAD clade</taxon>
        <taxon>Arundinoideae</taxon>
        <taxon>Arundineae</taxon>
        <taxon>Arundo</taxon>
    </lineage>
</organism>
<reference evidence="1" key="1">
    <citation type="submission" date="2014-09" db="EMBL/GenBank/DDBJ databases">
        <authorList>
            <person name="Magalhaes I.L.F."/>
            <person name="Oliveira U."/>
            <person name="Santos F.R."/>
            <person name="Vidigal T.H.D.A."/>
            <person name="Brescovit A.D."/>
            <person name="Santos A.J."/>
        </authorList>
    </citation>
    <scope>NUCLEOTIDE SEQUENCE</scope>
    <source>
        <tissue evidence="1">Shoot tissue taken approximately 20 cm above the soil surface</tissue>
    </source>
</reference>